<protein>
    <submittedName>
        <fullName evidence="2">Predicted protein</fullName>
    </submittedName>
</protein>
<reference evidence="3" key="1">
    <citation type="submission" date="2009-02" db="EMBL/GenBank/DDBJ databases">
        <title>Annotation of Streptomyces viridochromogenes strain DSM 40736.</title>
        <authorList>
            <consortium name="The Broad Institute Genome Sequencing Platform"/>
            <consortium name="Broad Institute Microbial Sequencing Center"/>
            <person name="Fischbach M."/>
            <person name="Godfrey P."/>
            <person name="Ward D."/>
            <person name="Young S."/>
            <person name="Zeng Q."/>
            <person name="Koehrsen M."/>
            <person name="Alvarado L."/>
            <person name="Berlin A.M."/>
            <person name="Bochicchio J."/>
            <person name="Borenstein D."/>
            <person name="Chapman S.B."/>
            <person name="Chen Z."/>
            <person name="Engels R."/>
            <person name="Freedman E."/>
            <person name="Gellesch M."/>
            <person name="Goldberg J."/>
            <person name="Griggs A."/>
            <person name="Gujja S."/>
            <person name="Heilman E.R."/>
            <person name="Heiman D.I."/>
            <person name="Hepburn T.A."/>
            <person name="Howarth C."/>
            <person name="Jen D."/>
            <person name="Larson L."/>
            <person name="Lewis B."/>
            <person name="Mehta T."/>
            <person name="Park D."/>
            <person name="Pearson M."/>
            <person name="Richards J."/>
            <person name="Roberts A."/>
            <person name="Saif S."/>
            <person name="Shea T.D."/>
            <person name="Shenoy N."/>
            <person name="Sisk P."/>
            <person name="Stolte C."/>
            <person name="Sykes S.N."/>
            <person name="Thomson T."/>
            <person name="Walk T."/>
            <person name="White J."/>
            <person name="Yandava C."/>
            <person name="Straight P."/>
            <person name="Clardy J."/>
            <person name="Hung D."/>
            <person name="Kolter R."/>
            <person name="Mekalanos J."/>
            <person name="Walker S."/>
            <person name="Walsh C.T."/>
            <person name="Wieland-Brown L.C."/>
            <person name="Haas B."/>
            <person name="Nusbaum C."/>
            <person name="Birren B."/>
        </authorList>
    </citation>
    <scope>NUCLEOTIDE SEQUENCE [LARGE SCALE GENOMIC DNA]</scope>
    <source>
        <strain evidence="3">DSM 40736 / JCM 4977 / BCRC 1201 / Tue 494</strain>
    </source>
</reference>
<feature type="compositionally biased region" description="Low complexity" evidence="1">
    <location>
        <begin position="176"/>
        <end position="185"/>
    </location>
</feature>
<organism evidence="2 3">
    <name type="scientific">Streptomyces viridochromogenes (strain DSM 40736 / JCM 4977 / BCRC 1201 / Tue 494)</name>
    <dbReference type="NCBI Taxonomy" id="591159"/>
    <lineage>
        <taxon>Bacteria</taxon>
        <taxon>Bacillati</taxon>
        <taxon>Actinomycetota</taxon>
        <taxon>Actinomycetes</taxon>
        <taxon>Kitasatosporales</taxon>
        <taxon>Streptomycetaceae</taxon>
        <taxon>Streptomyces</taxon>
    </lineage>
</organism>
<evidence type="ECO:0000256" key="1">
    <source>
        <dbReference type="SAM" id="MobiDB-lite"/>
    </source>
</evidence>
<evidence type="ECO:0000313" key="3">
    <source>
        <dbReference type="Proteomes" id="UP000004184"/>
    </source>
</evidence>
<dbReference type="Proteomes" id="UP000004184">
    <property type="component" value="Unassembled WGS sequence"/>
</dbReference>
<evidence type="ECO:0000313" key="2">
    <source>
        <dbReference type="EMBL" id="EFL31424.1"/>
    </source>
</evidence>
<feature type="region of interest" description="Disordered" evidence="1">
    <location>
        <begin position="106"/>
        <end position="149"/>
    </location>
</feature>
<keyword evidence="3" id="KW-1185">Reference proteome</keyword>
<feature type="region of interest" description="Disordered" evidence="1">
    <location>
        <begin position="38"/>
        <end position="58"/>
    </location>
</feature>
<feature type="region of interest" description="Disordered" evidence="1">
    <location>
        <begin position="171"/>
        <end position="212"/>
    </location>
</feature>
<dbReference type="AlphaFoldDB" id="D9X1Y2"/>
<accession>D9X1Y2</accession>
<dbReference type="HOGENOM" id="CLU_1299196_0_0_11"/>
<sequence>MEGPSARARPGAPLPAEHGIAGNGWYFAGSSRAKFPCRRRHSRGLREGARAPGGRKEAGMGIRTLLRRTATGVAPSQVPPFAVAASTVRVPATLTPALRRATENLRRHLAPEQRPAGLTGADTPTAPRPGSAGHLGGTEPAAPGNARISLGRPRPWAGLARGYLTLVLALSPRPRPAAVTTTTDPLSERPDGSAPRRRRGRDRPAPGPDGAP</sequence>
<feature type="region of interest" description="Disordered" evidence="1">
    <location>
        <begin position="1"/>
        <end position="20"/>
    </location>
</feature>
<proteinExistence type="predicted"/>
<name>D9X1Y2_STRVT</name>
<dbReference type="EMBL" id="GG657757">
    <property type="protein sequence ID" value="EFL31424.1"/>
    <property type="molecule type" value="Genomic_DNA"/>
</dbReference>
<feature type="compositionally biased region" description="Basic and acidic residues" evidence="1">
    <location>
        <begin position="44"/>
        <end position="58"/>
    </location>
</feature>
<gene>
    <name evidence="2" type="ORF">SSQG_01942</name>
</gene>